<name>A0A7D9ECE8_PARCT</name>
<evidence type="ECO:0000313" key="3">
    <source>
        <dbReference type="Proteomes" id="UP001152795"/>
    </source>
</evidence>
<dbReference type="InterPro" id="IPR036397">
    <property type="entry name" value="RNaseH_sf"/>
</dbReference>
<organism evidence="2 3">
    <name type="scientific">Paramuricea clavata</name>
    <name type="common">Red gorgonian</name>
    <name type="synonym">Violescent sea-whip</name>
    <dbReference type="NCBI Taxonomy" id="317549"/>
    <lineage>
        <taxon>Eukaryota</taxon>
        <taxon>Metazoa</taxon>
        <taxon>Cnidaria</taxon>
        <taxon>Anthozoa</taxon>
        <taxon>Octocorallia</taxon>
        <taxon>Malacalcyonacea</taxon>
        <taxon>Plexauridae</taxon>
        <taxon>Paramuricea</taxon>
    </lineage>
</organism>
<dbReference type="InterPro" id="IPR038717">
    <property type="entry name" value="Tc1-like_DDE_dom"/>
</dbReference>
<sequence length="343" mass="38904">MVYHGEISAEQKALSMYLKMESGTSCNISKSSAQRICKSGCKSKAKSKPARTGRPNKIDARSSQTLVRSLKKCRKHSVNFDVKSLVKESGLSLQMASRRTFSRHLNLLGYRFLQARKKGLLTEKDRKRRLSFARKTKRLCLGPNANFWCDEVAFYLDGVSFVHKYNPFNAAMTPKSRVWRKKSEGLEITTKGSKELPGGQRVHVMVAIAYGKGVVLRVPYTKMDGPFFAQFIKEHFRIAFARAGPKQKGRRLFIMDNDPCQTSKVAMKALEDIEAEMHVIPARSPDLNPIENMFHLVKNDLQRQAICENITAESFNEFEKRILNTLDKTSVDVIDRTIDSMSG</sequence>
<dbReference type="GO" id="GO:0003676">
    <property type="term" value="F:nucleic acid binding"/>
    <property type="evidence" value="ECO:0007669"/>
    <property type="project" value="InterPro"/>
</dbReference>
<evidence type="ECO:0000313" key="2">
    <source>
        <dbReference type="EMBL" id="CAB4005855.1"/>
    </source>
</evidence>
<dbReference type="Pfam" id="PF13358">
    <property type="entry name" value="DDE_3"/>
    <property type="match status" value="1"/>
</dbReference>
<reference evidence="2" key="1">
    <citation type="submission" date="2020-04" db="EMBL/GenBank/DDBJ databases">
        <authorList>
            <person name="Alioto T."/>
            <person name="Alioto T."/>
            <person name="Gomez Garrido J."/>
        </authorList>
    </citation>
    <scope>NUCLEOTIDE SEQUENCE</scope>
    <source>
        <strain evidence="2">A484AB</strain>
    </source>
</reference>
<gene>
    <name evidence="2" type="ORF">PACLA_8A026800</name>
</gene>
<dbReference type="EMBL" id="CACRXK020005333">
    <property type="protein sequence ID" value="CAB4005855.1"/>
    <property type="molecule type" value="Genomic_DNA"/>
</dbReference>
<proteinExistence type="predicted"/>
<feature type="domain" description="Tc1-like transposase DDE" evidence="1">
    <location>
        <begin position="169"/>
        <end position="306"/>
    </location>
</feature>
<dbReference type="AlphaFoldDB" id="A0A7D9ECE8"/>
<protein>
    <submittedName>
        <fullName evidence="2">Transposable element Tcb1 transposase</fullName>
    </submittedName>
</protein>
<dbReference type="OrthoDB" id="6127408at2759"/>
<dbReference type="Gene3D" id="3.30.420.10">
    <property type="entry name" value="Ribonuclease H-like superfamily/Ribonuclease H"/>
    <property type="match status" value="1"/>
</dbReference>
<keyword evidence="3" id="KW-1185">Reference proteome</keyword>
<evidence type="ECO:0000259" key="1">
    <source>
        <dbReference type="Pfam" id="PF13358"/>
    </source>
</evidence>
<dbReference type="Proteomes" id="UP001152795">
    <property type="component" value="Unassembled WGS sequence"/>
</dbReference>
<accession>A0A7D9ECE8</accession>
<comment type="caution">
    <text evidence="2">The sequence shown here is derived from an EMBL/GenBank/DDBJ whole genome shotgun (WGS) entry which is preliminary data.</text>
</comment>